<keyword evidence="2" id="KW-1185">Reference proteome</keyword>
<accession>A0ACA9L6B8</accession>
<dbReference type="EMBL" id="CAJVPW010002483">
    <property type="protein sequence ID" value="CAG8507400.1"/>
    <property type="molecule type" value="Genomic_DNA"/>
</dbReference>
<comment type="caution">
    <text evidence="1">The sequence shown here is derived from an EMBL/GenBank/DDBJ whole genome shotgun (WGS) entry which is preliminary data.</text>
</comment>
<evidence type="ECO:0000313" key="1">
    <source>
        <dbReference type="EMBL" id="CAG8507400.1"/>
    </source>
</evidence>
<gene>
    <name evidence="1" type="ORF">SPELUC_LOCUS3310</name>
</gene>
<organism evidence="1 2">
    <name type="scientific">Cetraspora pellucida</name>
    <dbReference type="NCBI Taxonomy" id="1433469"/>
    <lineage>
        <taxon>Eukaryota</taxon>
        <taxon>Fungi</taxon>
        <taxon>Fungi incertae sedis</taxon>
        <taxon>Mucoromycota</taxon>
        <taxon>Glomeromycotina</taxon>
        <taxon>Glomeromycetes</taxon>
        <taxon>Diversisporales</taxon>
        <taxon>Gigasporaceae</taxon>
        <taxon>Cetraspora</taxon>
    </lineage>
</organism>
<protein>
    <submittedName>
        <fullName evidence="1">5177_t:CDS:1</fullName>
    </submittedName>
</protein>
<sequence length="363" mass="41325">MKPRGNPLGSTQILDKDLETHNLVRPHISIESHISNLYDAKVHVVSKDYERYNLTENSVLERMQCSHGLVAAILQAYNGHQHLSLQPDDIWLTIVQGVCHHIKLKKYNNFVKRKAIDISTEAVLSVDPDTKCLVGDWSNCINQLMKAADKQMKKTTLPSLLECEFSTTIQSSQIASRIALLDYSQDCCSYNLGIYCGIPKVTLEGTSDDWLLIQKKLDSLRPIFPDLEFWFDRIENIVSKLIETYNGIVDQEFWKGIAREEYGCGGPPELTGWVTSFFPYDSSGEIVNNWLDEYRLPSGRNTIPFKVESGQKKKLISGFLGVHQEVLKDDEVVVSPVIGWAVIDDELPPSECPERVQQTFWFW</sequence>
<proteinExistence type="predicted"/>
<reference evidence="1" key="1">
    <citation type="submission" date="2021-06" db="EMBL/GenBank/DDBJ databases">
        <authorList>
            <person name="Kallberg Y."/>
            <person name="Tangrot J."/>
            <person name="Rosling A."/>
        </authorList>
    </citation>
    <scope>NUCLEOTIDE SEQUENCE</scope>
    <source>
        <strain evidence="1">28 12/20/2015</strain>
    </source>
</reference>
<evidence type="ECO:0000313" key="2">
    <source>
        <dbReference type="Proteomes" id="UP000789366"/>
    </source>
</evidence>
<dbReference type="Proteomes" id="UP000789366">
    <property type="component" value="Unassembled WGS sequence"/>
</dbReference>
<name>A0ACA9L6B8_9GLOM</name>